<keyword evidence="1" id="KW-0812">Transmembrane</keyword>
<dbReference type="AlphaFoldDB" id="A0A318LQP1"/>
<name>A0A318LQP1_9PSEU</name>
<gene>
    <name evidence="3" type="ORF">BA062_10390</name>
</gene>
<feature type="signal peptide" evidence="2">
    <location>
        <begin position="1"/>
        <end position="24"/>
    </location>
</feature>
<evidence type="ECO:0000313" key="4">
    <source>
        <dbReference type="Proteomes" id="UP000247892"/>
    </source>
</evidence>
<comment type="caution">
    <text evidence="3">The sequence shown here is derived from an EMBL/GenBank/DDBJ whole genome shotgun (WGS) entry which is preliminary data.</text>
</comment>
<organism evidence="3 4">
    <name type="scientific">Prauserella flavalba</name>
    <dbReference type="NCBI Taxonomy" id="1477506"/>
    <lineage>
        <taxon>Bacteria</taxon>
        <taxon>Bacillati</taxon>
        <taxon>Actinomycetota</taxon>
        <taxon>Actinomycetes</taxon>
        <taxon>Pseudonocardiales</taxon>
        <taxon>Pseudonocardiaceae</taxon>
        <taxon>Prauserella</taxon>
    </lineage>
</organism>
<keyword evidence="1" id="KW-1133">Transmembrane helix</keyword>
<keyword evidence="2" id="KW-0732">Signal</keyword>
<evidence type="ECO:0000256" key="1">
    <source>
        <dbReference type="SAM" id="Phobius"/>
    </source>
</evidence>
<evidence type="ECO:0000313" key="3">
    <source>
        <dbReference type="EMBL" id="PXY35870.1"/>
    </source>
</evidence>
<sequence>MRAGPGVLAAVMTALALTLPACGAAEPGEPPDVFMEYARSGEVENDRFPTDSSGEDRLANFAASYTPEQLQTVLLSAYPCAESEECRPNTRVTQARNDFAGAGGELFGRSIVARYEDGSLELVTLYVARRPDGAALLIDSEGGTYDGLDDFRDDNDLFGTGDWILAPQDLTAVPGEGRIVTVTGKLPVRWQPWVFGGAGAVVVLAGTAVVVRGLRNRRAGAAAA</sequence>
<proteinExistence type="predicted"/>
<feature type="transmembrane region" description="Helical" evidence="1">
    <location>
        <begin position="190"/>
        <end position="211"/>
    </location>
</feature>
<keyword evidence="1" id="KW-0472">Membrane</keyword>
<evidence type="ECO:0008006" key="5">
    <source>
        <dbReference type="Google" id="ProtNLM"/>
    </source>
</evidence>
<dbReference type="Proteomes" id="UP000247892">
    <property type="component" value="Unassembled WGS sequence"/>
</dbReference>
<dbReference type="EMBL" id="MASU01000005">
    <property type="protein sequence ID" value="PXY35870.1"/>
    <property type="molecule type" value="Genomic_DNA"/>
</dbReference>
<reference evidence="3 4" key="1">
    <citation type="submission" date="2016-07" db="EMBL/GenBank/DDBJ databases">
        <title>Draft genome sequence of Prauserella sp. YIM 121212, isolated from alkaline soil.</title>
        <authorList>
            <person name="Ruckert C."/>
            <person name="Albersmeier A."/>
            <person name="Jiang C.-L."/>
            <person name="Jiang Y."/>
            <person name="Kalinowski J."/>
            <person name="Schneider O."/>
            <person name="Winkler A."/>
            <person name="Zotchev S.B."/>
        </authorList>
    </citation>
    <scope>NUCLEOTIDE SEQUENCE [LARGE SCALE GENOMIC DNA]</scope>
    <source>
        <strain evidence="3 4">YIM 121212</strain>
    </source>
</reference>
<feature type="chain" id="PRO_5039077967" description="Lipoprotein" evidence="2">
    <location>
        <begin position="25"/>
        <end position="224"/>
    </location>
</feature>
<accession>A0A318LQP1</accession>
<dbReference type="OrthoDB" id="3472201at2"/>
<evidence type="ECO:0000256" key="2">
    <source>
        <dbReference type="SAM" id="SignalP"/>
    </source>
</evidence>
<keyword evidence="4" id="KW-1185">Reference proteome</keyword>
<protein>
    <recommendedName>
        <fullName evidence="5">Lipoprotein</fullName>
    </recommendedName>
</protein>
<dbReference type="RefSeq" id="WP_110335873.1">
    <property type="nucleotide sequence ID" value="NZ_MASU01000005.1"/>
</dbReference>